<proteinExistence type="predicted"/>
<dbReference type="GO" id="GO:0046872">
    <property type="term" value="F:metal ion binding"/>
    <property type="evidence" value="ECO:0007669"/>
    <property type="project" value="InterPro"/>
</dbReference>
<dbReference type="InterPro" id="IPR034904">
    <property type="entry name" value="FSCA_dom_sf"/>
</dbReference>
<dbReference type="Pfam" id="PF01883">
    <property type="entry name" value="FeS_assembly_P"/>
    <property type="match status" value="1"/>
</dbReference>
<protein>
    <recommendedName>
        <fullName evidence="1">MIP18 family-like domain-containing protein</fullName>
    </recommendedName>
</protein>
<dbReference type="CDD" id="cd00371">
    <property type="entry name" value="HMA"/>
    <property type="match status" value="1"/>
</dbReference>
<feature type="domain" description="MIP18 family-like" evidence="1">
    <location>
        <begin position="19"/>
        <end position="90"/>
    </location>
</feature>
<dbReference type="InterPro" id="IPR002744">
    <property type="entry name" value="MIP18-like"/>
</dbReference>
<dbReference type="InterPro" id="IPR041881">
    <property type="entry name" value="PqqD_sf"/>
</dbReference>
<dbReference type="AlphaFoldDB" id="A0A2R6C893"/>
<dbReference type="Gene3D" id="1.10.10.1150">
    <property type="entry name" value="Coenzyme PQQ synthesis protein D (PqqD)"/>
    <property type="match status" value="1"/>
</dbReference>
<dbReference type="Proteomes" id="UP000242015">
    <property type="component" value="Unassembled WGS sequence"/>
</dbReference>
<evidence type="ECO:0000313" key="2">
    <source>
        <dbReference type="EMBL" id="PSO07125.1"/>
    </source>
</evidence>
<dbReference type="Gene3D" id="3.30.300.130">
    <property type="entry name" value="Fe-S cluster assembly (FSCA)"/>
    <property type="match status" value="1"/>
</dbReference>
<dbReference type="InterPro" id="IPR052339">
    <property type="entry name" value="Fe-S_Maturation_MIP18"/>
</dbReference>
<accession>A0A2R6C893</accession>
<dbReference type="PANTHER" id="PTHR42831">
    <property type="entry name" value="FE-S PROTEIN MATURATION AUXILIARY FACTOR YITW"/>
    <property type="match status" value="1"/>
</dbReference>
<gene>
    <name evidence="2" type="ORF">B9Q04_12505</name>
</gene>
<dbReference type="InterPro" id="IPR006121">
    <property type="entry name" value="HMA_dom"/>
</dbReference>
<dbReference type="EMBL" id="NEXF01000319">
    <property type="protein sequence ID" value="PSO07125.1"/>
    <property type="molecule type" value="Genomic_DNA"/>
</dbReference>
<name>A0A2R6C893_9ARCH</name>
<sequence length="217" mass="24160">MVHQNEYRWLMGIFGMVEKERVLEALRNCYDPEIPVNIVDLGLIYDLRIDGGSVFIKMTLTAQGCPAHAFLKEEVERQLLQVPGVDSAQVDIVWDPPWTPDRMSDEAKKQFGFDRPQELSVPLEIKPLRAGSSRSAPDGSNLLVNTRGEAYKVSDDVKAVWELCDGSKSVGEVVDVLAERLGAPSEDIAGQVAQMVYEMLQLGLLVNPDEFVQLDLT</sequence>
<reference evidence="2 3" key="1">
    <citation type="submission" date="2017-04" db="EMBL/GenBank/DDBJ databases">
        <title>Novel microbial lineages endemic to geothermal iron-oxide mats fill important gaps in the evolutionary history of Archaea.</title>
        <authorList>
            <person name="Jay Z.J."/>
            <person name="Beam J.P."/>
            <person name="Dlakic M."/>
            <person name="Rusch D.B."/>
            <person name="Kozubal M.A."/>
            <person name="Inskeep W.P."/>
        </authorList>
    </citation>
    <scope>NUCLEOTIDE SEQUENCE [LARGE SCALE GENOMIC DNA]</scope>
    <source>
        <strain evidence="2">BE_D</strain>
    </source>
</reference>
<dbReference type="Pfam" id="PF05402">
    <property type="entry name" value="PqqD"/>
    <property type="match status" value="1"/>
</dbReference>
<dbReference type="SUPFAM" id="SSF117916">
    <property type="entry name" value="Fe-S cluster assembly (FSCA) domain-like"/>
    <property type="match status" value="1"/>
</dbReference>
<comment type="caution">
    <text evidence="2">The sequence shown here is derived from an EMBL/GenBank/DDBJ whole genome shotgun (WGS) entry which is preliminary data.</text>
</comment>
<organism evidence="2 3">
    <name type="scientific">Candidatus Marsarchaeota G2 archaeon BE_D</name>
    <dbReference type="NCBI Taxonomy" id="1978158"/>
    <lineage>
        <taxon>Archaea</taxon>
        <taxon>Candidatus Marsarchaeota</taxon>
        <taxon>Candidatus Marsarchaeota group 2</taxon>
    </lineage>
</organism>
<dbReference type="InterPro" id="IPR008792">
    <property type="entry name" value="PQQD"/>
</dbReference>
<evidence type="ECO:0000259" key="1">
    <source>
        <dbReference type="Pfam" id="PF01883"/>
    </source>
</evidence>
<evidence type="ECO:0000313" key="3">
    <source>
        <dbReference type="Proteomes" id="UP000242015"/>
    </source>
</evidence>
<dbReference type="PANTHER" id="PTHR42831:SF1">
    <property type="entry name" value="FE-S PROTEIN MATURATION AUXILIARY FACTOR YITW"/>
    <property type="match status" value="1"/>
</dbReference>